<dbReference type="PANTHER" id="PTHR13887">
    <property type="entry name" value="GLUTATHIONE S-TRANSFERASE KAPPA"/>
    <property type="match status" value="1"/>
</dbReference>
<evidence type="ECO:0000313" key="4">
    <source>
        <dbReference type="EMBL" id="QNN76811.1"/>
    </source>
</evidence>
<feature type="chain" id="PRO_5028821582" evidence="2">
    <location>
        <begin position="24"/>
        <end position="208"/>
    </location>
</feature>
<sequence length="208" mass="22427">MSFKSLLIALGFSLLVAVSPVMAQTPTRAAALAPAGAPALGPVSAPVTIVEFLDPACESCRAMYPHVKQLLAAHPKDVRLVIRYVPFHGQVSKEAIGVLEAAREQKKFEPVLETLMRNQPVWASHGASDPKKVWEFAVVAGLDRARAERYLATGVVETLIKREVAAVEAADIRGTPTFFVNGKLLSELGPQQLSALVAAELQRTRKKP</sequence>
<dbReference type="Gene3D" id="3.40.30.10">
    <property type="entry name" value="Glutaredoxin"/>
    <property type="match status" value="1"/>
</dbReference>
<protein>
    <submittedName>
        <fullName evidence="4">Thioredoxin domain-containing protein</fullName>
    </submittedName>
</protein>
<feature type="domain" description="Thioredoxin" evidence="3">
    <location>
        <begin position="21"/>
        <end position="202"/>
    </location>
</feature>
<accession>A0A7G9T9N6</accession>
<evidence type="ECO:0000313" key="5">
    <source>
        <dbReference type="Proteomes" id="UP000515838"/>
    </source>
</evidence>
<evidence type="ECO:0000259" key="3">
    <source>
        <dbReference type="PROSITE" id="PS51352"/>
    </source>
</evidence>
<gene>
    <name evidence="4" type="ORF">IAE60_12770</name>
</gene>
<organism evidence="4 5">
    <name type="scientific">Pseudoxanthomonas mexicana</name>
    <dbReference type="NCBI Taxonomy" id="128785"/>
    <lineage>
        <taxon>Bacteria</taxon>
        <taxon>Pseudomonadati</taxon>
        <taxon>Pseudomonadota</taxon>
        <taxon>Gammaproteobacteria</taxon>
        <taxon>Lysobacterales</taxon>
        <taxon>Lysobacteraceae</taxon>
        <taxon>Pseudoxanthomonas</taxon>
    </lineage>
</organism>
<dbReference type="Pfam" id="PF13462">
    <property type="entry name" value="Thioredoxin_4"/>
    <property type="match status" value="1"/>
</dbReference>
<dbReference type="PROSITE" id="PS51352">
    <property type="entry name" value="THIOREDOXIN_2"/>
    <property type="match status" value="1"/>
</dbReference>
<evidence type="ECO:0000256" key="2">
    <source>
        <dbReference type="SAM" id="SignalP"/>
    </source>
</evidence>
<comment type="similarity">
    <text evidence="1">Belongs to the thioredoxin family. DsbA subfamily.</text>
</comment>
<dbReference type="SUPFAM" id="SSF52833">
    <property type="entry name" value="Thioredoxin-like"/>
    <property type="match status" value="1"/>
</dbReference>
<dbReference type="PANTHER" id="PTHR13887:SF56">
    <property type="entry name" value="THIOREDOXIN-LIKE REDUCTASE RV2466C"/>
    <property type="match status" value="1"/>
</dbReference>
<evidence type="ECO:0000256" key="1">
    <source>
        <dbReference type="ARBA" id="ARBA00005791"/>
    </source>
</evidence>
<dbReference type="AlphaFoldDB" id="A0A7G9T9N6"/>
<proteinExistence type="inferred from homology"/>
<feature type="signal peptide" evidence="2">
    <location>
        <begin position="1"/>
        <end position="23"/>
    </location>
</feature>
<dbReference type="InterPro" id="IPR012336">
    <property type="entry name" value="Thioredoxin-like_fold"/>
</dbReference>
<dbReference type="GeneID" id="81471851"/>
<keyword evidence="2" id="KW-0732">Signal</keyword>
<dbReference type="EMBL" id="CP060731">
    <property type="protein sequence ID" value="QNN76811.1"/>
    <property type="molecule type" value="Genomic_DNA"/>
</dbReference>
<dbReference type="InterPro" id="IPR013766">
    <property type="entry name" value="Thioredoxin_domain"/>
</dbReference>
<name>A0A7G9T9N6_PSEMX</name>
<dbReference type="Proteomes" id="UP000515838">
    <property type="component" value="Chromosome"/>
</dbReference>
<dbReference type="InterPro" id="IPR036249">
    <property type="entry name" value="Thioredoxin-like_sf"/>
</dbReference>
<dbReference type="RefSeq" id="WP_187572542.1">
    <property type="nucleotide sequence ID" value="NZ_CP060731.1"/>
</dbReference>
<reference evidence="4 5" key="1">
    <citation type="submission" date="2020-08" db="EMBL/GenBank/DDBJ databases">
        <title>Streptomycin Non-resistant strain, P. mexicana.</title>
        <authorList>
            <person name="Ganesh-Kumar S."/>
            <person name="Zhe T."/>
            <person name="Yu Z."/>
            <person name="Min Y."/>
        </authorList>
    </citation>
    <scope>NUCLEOTIDE SEQUENCE [LARGE SCALE GENOMIC DNA]</scope>
    <source>
        <strain evidence="4 5">GTZY2</strain>
    </source>
</reference>